<feature type="chain" id="PRO_5002672977" evidence="3">
    <location>
        <begin position="26"/>
        <end position="575"/>
    </location>
</feature>
<keyword evidence="2" id="KW-1133">Transmembrane helix</keyword>
<dbReference type="EMBL" id="CP000582">
    <property type="protein sequence ID" value="ABO94425.1"/>
    <property type="molecule type" value="Genomic_DNA"/>
</dbReference>
<feature type="transmembrane region" description="Helical" evidence="2">
    <location>
        <begin position="471"/>
        <end position="496"/>
    </location>
</feature>
<evidence type="ECO:0000313" key="4">
    <source>
        <dbReference type="EMBL" id="ABO94425.1"/>
    </source>
</evidence>
<keyword evidence="5" id="KW-1185">Reference proteome</keyword>
<protein>
    <submittedName>
        <fullName evidence="4">Uncharacterized protein</fullName>
    </submittedName>
</protein>
<reference evidence="4 5" key="1">
    <citation type="journal article" date="2007" name="Proc. Natl. Acad. Sci. U.S.A.">
        <title>The tiny eukaryote Ostreococcus provides genomic insights into the paradox of plankton speciation.</title>
        <authorList>
            <person name="Palenik B."/>
            <person name="Grimwood J."/>
            <person name="Aerts A."/>
            <person name="Rouze P."/>
            <person name="Salamov A."/>
            <person name="Putnam N."/>
            <person name="Dupont C."/>
            <person name="Jorgensen R."/>
            <person name="Derelle E."/>
            <person name="Rombauts S."/>
            <person name="Zhou K."/>
            <person name="Otillar R."/>
            <person name="Merchant S.S."/>
            <person name="Podell S."/>
            <person name="Gaasterland T."/>
            <person name="Napoli C."/>
            <person name="Gendler K."/>
            <person name="Manuell A."/>
            <person name="Tai V."/>
            <person name="Vallon O."/>
            <person name="Piganeau G."/>
            <person name="Jancek S."/>
            <person name="Heijde M."/>
            <person name="Jabbari K."/>
            <person name="Bowler C."/>
            <person name="Lohr M."/>
            <person name="Robbens S."/>
            <person name="Werner G."/>
            <person name="Dubchak I."/>
            <person name="Pazour G.J."/>
            <person name="Ren Q."/>
            <person name="Paulsen I."/>
            <person name="Delwiche C."/>
            <person name="Schmutz J."/>
            <person name="Rokhsar D."/>
            <person name="Van de Peer Y."/>
            <person name="Moreau H."/>
            <person name="Grigoriev I.V."/>
        </authorList>
    </citation>
    <scope>NUCLEOTIDE SEQUENCE [LARGE SCALE GENOMIC DNA]</scope>
    <source>
        <strain evidence="4 5">CCE9901</strain>
    </source>
</reference>
<feature type="signal peptide" evidence="3">
    <location>
        <begin position="1"/>
        <end position="25"/>
    </location>
</feature>
<sequence>MPRRRVGFLAVALAFSASIASRAHARALEALASSTCVSCAWSSALESMDVAAPRDVLDAVKRAERELAACGLGGFLDRLFELGGANVSMDVAHAYTASQEFCSGTSEIQKEMRTRALVAAKRARILIDFIALHARACSAPIFKLSREDDASAVELLREMMSESYRVISSGLCYEDTTRLTSSIQGVIDTRRLAQSARRSLLEDLDRSGLRYMEDAFYNETVARDMISAFAAYDICRSTGRWKSTVSDSMFDAMRAHYTSLDFILTGLSGVESNNTSGARTFAFLVNAAYDVLRSAEACREAKNILPGRYFVSNVFDAIMAELSLECGLLSTGLHFLDVYSRGHGSLLLSLEINEISRHIALCEAGNTTAKTSMFGLNERALVELIGGLEIIDASMVGCRRGRDDSTAASRLAQSLLHALRTFRERRCFFTATTGEASVAAAVSIPEYSAFYSATPTNEVIKVHAKPTLASAILSATMTTVFVFLVAFLLAIAYWTFPRAKLRRNSSRRYEHFTFAAVDENKAARQSTSDRHPPGSLERLQRTTTTPTRTRRRSFCASETSTVARTKSLDPYLHFS</sequence>
<dbReference type="OrthoDB" id="10589755at2759"/>
<evidence type="ECO:0000313" key="5">
    <source>
        <dbReference type="Proteomes" id="UP000001568"/>
    </source>
</evidence>
<name>A4RT57_OSTLU</name>
<dbReference type="AlphaFoldDB" id="A4RT57"/>
<dbReference type="GeneID" id="5000115"/>
<evidence type="ECO:0000256" key="2">
    <source>
        <dbReference type="SAM" id="Phobius"/>
    </source>
</evidence>
<feature type="region of interest" description="Disordered" evidence="1">
    <location>
        <begin position="523"/>
        <end position="558"/>
    </location>
</feature>
<dbReference type="Gramene" id="ABO94425">
    <property type="protein sequence ID" value="ABO94425"/>
    <property type="gene ID" value="OSTLU_14201"/>
</dbReference>
<dbReference type="RefSeq" id="XP_001416133.1">
    <property type="nucleotide sequence ID" value="XM_001416096.1"/>
</dbReference>
<organism evidence="4 5">
    <name type="scientific">Ostreococcus lucimarinus (strain CCE9901)</name>
    <dbReference type="NCBI Taxonomy" id="436017"/>
    <lineage>
        <taxon>Eukaryota</taxon>
        <taxon>Viridiplantae</taxon>
        <taxon>Chlorophyta</taxon>
        <taxon>Mamiellophyceae</taxon>
        <taxon>Mamiellales</taxon>
        <taxon>Bathycoccaceae</taxon>
        <taxon>Ostreococcus</taxon>
    </lineage>
</organism>
<feature type="compositionally biased region" description="Basic and acidic residues" evidence="1">
    <location>
        <begin position="523"/>
        <end position="532"/>
    </location>
</feature>
<keyword evidence="2" id="KW-0812">Transmembrane</keyword>
<gene>
    <name evidence="4" type="ORF">OSTLU_14201</name>
</gene>
<dbReference type="HOGENOM" id="CLU_474416_0_0_1"/>
<dbReference type="KEGG" id="olu:OSTLU_14201"/>
<evidence type="ECO:0000256" key="1">
    <source>
        <dbReference type="SAM" id="MobiDB-lite"/>
    </source>
</evidence>
<keyword evidence="2" id="KW-0472">Membrane</keyword>
<dbReference type="Proteomes" id="UP000001568">
    <property type="component" value="Chromosome 2"/>
</dbReference>
<evidence type="ECO:0000256" key="3">
    <source>
        <dbReference type="SAM" id="SignalP"/>
    </source>
</evidence>
<dbReference type="OMA" id="FRERRCF"/>
<accession>A4RT57</accession>
<keyword evidence="3" id="KW-0732">Signal</keyword>
<proteinExistence type="predicted"/>